<keyword evidence="2" id="KW-0805">Transcription regulation</keyword>
<feature type="compositionally biased region" description="Polar residues" evidence="6">
    <location>
        <begin position="49"/>
        <end position="62"/>
    </location>
</feature>
<dbReference type="EMBL" id="CAMPGE010026770">
    <property type="protein sequence ID" value="CAI2384437.1"/>
    <property type="molecule type" value="Genomic_DNA"/>
</dbReference>
<feature type="compositionally biased region" description="Basic and acidic residues" evidence="6">
    <location>
        <begin position="63"/>
        <end position="80"/>
    </location>
</feature>
<dbReference type="SUPFAM" id="SSF54171">
    <property type="entry name" value="DNA-binding domain"/>
    <property type="match status" value="1"/>
</dbReference>
<comment type="subcellular location">
    <subcellularLocation>
        <location evidence="1">Nucleus</location>
    </subcellularLocation>
</comment>
<proteinExistence type="predicted"/>
<dbReference type="GO" id="GO:0003677">
    <property type="term" value="F:DNA binding"/>
    <property type="evidence" value="ECO:0007669"/>
    <property type="project" value="UniProtKB-KW"/>
</dbReference>
<keyword evidence="5" id="KW-0539">Nucleus</keyword>
<dbReference type="GO" id="GO:0003700">
    <property type="term" value="F:DNA-binding transcription factor activity"/>
    <property type="evidence" value="ECO:0007669"/>
    <property type="project" value="InterPro"/>
</dbReference>
<comment type="caution">
    <text evidence="8">The sequence shown here is derived from an EMBL/GenBank/DDBJ whole genome shotgun (WGS) entry which is preliminary data.</text>
</comment>
<feature type="domain" description="AP2/ERF" evidence="7">
    <location>
        <begin position="139"/>
        <end position="207"/>
    </location>
</feature>
<dbReference type="AlphaFoldDB" id="A0AAD1Y7N6"/>
<protein>
    <recommendedName>
        <fullName evidence="7">AP2/ERF domain-containing protein</fullName>
    </recommendedName>
</protein>
<sequence length="230" mass="26173">MECCSQPRLSQTYCVCPSVEQIPPSLNRFGSYQDLQSCSYPNNLKSSCDTNPSVQQEQTDSLPTEKAKDSQKSEDNKCDLPEQISFRETVETPNGTQGSEVIKKRRRRSTKLEIRSKLIRVKSQILKRGISAFHRSQKQARGNLSGNSNRRSQYIGVSKNNAHWQALINIGRTKKYIDIFLSEKEAARTYDLYAIALKGVKAGLNFDYTAEEMIAMIDHYLNHRKIEVSS</sequence>
<evidence type="ECO:0000313" key="9">
    <source>
        <dbReference type="Proteomes" id="UP001295684"/>
    </source>
</evidence>
<keyword evidence="4" id="KW-0804">Transcription</keyword>
<organism evidence="8 9">
    <name type="scientific">Euplotes crassus</name>
    <dbReference type="NCBI Taxonomy" id="5936"/>
    <lineage>
        <taxon>Eukaryota</taxon>
        <taxon>Sar</taxon>
        <taxon>Alveolata</taxon>
        <taxon>Ciliophora</taxon>
        <taxon>Intramacronucleata</taxon>
        <taxon>Spirotrichea</taxon>
        <taxon>Hypotrichia</taxon>
        <taxon>Euplotida</taxon>
        <taxon>Euplotidae</taxon>
        <taxon>Moneuplotes</taxon>
    </lineage>
</organism>
<dbReference type="Proteomes" id="UP001295684">
    <property type="component" value="Unassembled WGS sequence"/>
</dbReference>
<evidence type="ECO:0000256" key="6">
    <source>
        <dbReference type="SAM" id="MobiDB-lite"/>
    </source>
</evidence>
<name>A0AAD1Y7N6_EUPCR</name>
<evidence type="ECO:0000256" key="2">
    <source>
        <dbReference type="ARBA" id="ARBA00023015"/>
    </source>
</evidence>
<evidence type="ECO:0000259" key="7">
    <source>
        <dbReference type="PROSITE" id="PS51032"/>
    </source>
</evidence>
<evidence type="ECO:0000256" key="4">
    <source>
        <dbReference type="ARBA" id="ARBA00023163"/>
    </source>
</evidence>
<evidence type="ECO:0000256" key="5">
    <source>
        <dbReference type="ARBA" id="ARBA00023242"/>
    </source>
</evidence>
<feature type="region of interest" description="Disordered" evidence="6">
    <location>
        <begin position="49"/>
        <end position="83"/>
    </location>
</feature>
<dbReference type="SMART" id="SM00380">
    <property type="entry name" value="AP2"/>
    <property type="match status" value="1"/>
</dbReference>
<dbReference type="InterPro" id="IPR001471">
    <property type="entry name" value="AP2/ERF_dom"/>
</dbReference>
<reference evidence="8" key="1">
    <citation type="submission" date="2023-07" db="EMBL/GenBank/DDBJ databases">
        <authorList>
            <consortium name="AG Swart"/>
            <person name="Singh M."/>
            <person name="Singh A."/>
            <person name="Seah K."/>
            <person name="Emmerich C."/>
        </authorList>
    </citation>
    <scope>NUCLEOTIDE SEQUENCE</scope>
    <source>
        <strain evidence="8">DP1</strain>
    </source>
</reference>
<dbReference type="InterPro" id="IPR036955">
    <property type="entry name" value="AP2/ERF_dom_sf"/>
</dbReference>
<gene>
    <name evidence="8" type="ORF">ECRASSUSDP1_LOCUS25964</name>
</gene>
<evidence type="ECO:0000256" key="1">
    <source>
        <dbReference type="ARBA" id="ARBA00004123"/>
    </source>
</evidence>
<evidence type="ECO:0000256" key="3">
    <source>
        <dbReference type="ARBA" id="ARBA00023125"/>
    </source>
</evidence>
<dbReference type="PROSITE" id="PS51032">
    <property type="entry name" value="AP2_ERF"/>
    <property type="match status" value="1"/>
</dbReference>
<dbReference type="GO" id="GO:0005634">
    <property type="term" value="C:nucleus"/>
    <property type="evidence" value="ECO:0007669"/>
    <property type="project" value="UniProtKB-SubCell"/>
</dbReference>
<accession>A0AAD1Y7N6</accession>
<keyword evidence="9" id="KW-1185">Reference proteome</keyword>
<keyword evidence="3" id="KW-0238">DNA-binding</keyword>
<dbReference type="InterPro" id="IPR016177">
    <property type="entry name" value="DNA-bd_dom_sf"/>
</dbReference>
<evidence type="ECO:0000313" key="8">
    <source>
        <dbReference type="EMBL" id="CAI2384437.1"/>
    </source>
</evidence>
<dbReference type="Gene3D" id="3.30.730.10">
    <property type="entry name" value="AP2/ERF domain"/>
    <property type="match status" value="1"/>
</dbReference>